<accession>A0AAV3AAS6</accession>
<comment type="caution">
    <text evidence="1">The sequence shown here is derived from an EMBL/GenBank/DDBJ whole genome shotgun (WGS) entry which is preliminary data.</text>
</comment>
<organism evidence="1 2">
    <name type="scientific">Pyxicephalus adspersus</name>
    <name type="common">African bullfrog</name>
    <dbReference type="NCBI Taxonomy" id="30357"/>
    <lineage>
        <taxon>Eukaryota</taxon>
        <taxon>Metazoa</taxon>
        <taxon>Chordata</taxon>
        <taxon>Craniata</taxon>
        <taxon>Vertebrata</taxon>
        <taxon>Euteleostomi</taxon>
        <taxon>Amphibia</taxon>
        <taxon>Batrachia</taxon>
        <taxon>Anura</taxon>
        <taxon>Neobatrachia</taxon>
        <taxon>Ranoidea</taxon>
        <taxon>Pyxicephalidae</taxon>
        <taxon>Pyxicephalinae</taxon>
        <taxon>Pyxicephalus</taxon>
    </lineage>
</organism>
<dbReference type="AlphaFoldDB" id="A0AAV3AAS6"/>
<proteinExistence type="predicted"/>
<evidence type="ECO:0000313" key="1">
    <source>
        <dbReference type="EMBL" id="DBA23679.1"/>
    </source>
</evidence>
<dbReference type="EMBL" id="DYDO01000006">
    <property type="protein sequence ID" value="DBA23679.1"/>
    <property type="molecule type" value="Genomic_DNA"/>
</dbReference>
<dbReference type="Proteomes" id="UP001181693">
    <property type="component" value="Unassembled WGS sequence"/>
</dbReference>
<name>A0AAV3AAS6_PYXAD</name>
<reference evidence="1" key="1">
    <citation type="thesis" date="2020" institute="ProQuest LLC" country="789 East Eisenhower Parkway, Ann Arbor, MI, USA">
        <title>Comparative Genomics and Chromosome Evolution.</title>
        <authorList>
            <person name="Mudd A.B."/>
        </authorList>
    </citation>
    <scope>NUCLEOTIDE SEQUENCE</scope>
    <source>
        <strain evidence="1">1538</strain>
        <tissue evidence="1">Blood</tissue>
    </source>
</reference>
<evidence type="ECO:0000313" key="2">
    <source>
        <dbReference type="Proteomes" id="UP001181693"/>
    </source>
</evidence>
<sequence>MMMVIDDGQFVRRIDQRSPTGGPQLWSVRPTVRSEGHRWGAHQPELRTMSLRDIAGSKKWADCASGHNPLTLLSQTQTCDGRMGWFWHHYITKGEVSSPLTNNESTRMRGPKPMSLMVTAIDIEFMQSAMTTSNFNK</sequence>
<gene>
    <name evidence="1" type="ORF">GDO54_014570</name>
</gene>
<keyword evidence="2" id="KW-1185">Reference proteome</keyword>
<protein>
    <submittedName>
        <fullName evidence="1">Uncharacterized protein</fullName>
    </submittedName>
</protein>